<dbReference type="Pfam" id="PF00176">
    <property type="entry name" value="SNF2-rel_dom"/>
    <property type="match status" value="1"/>
</dbReference>
<dbReference type="InterPro" id="IPR038718">
    <property type="entry name" value="SNF2-like_sf"/>
</dbReference>
<keyword evidence="8" id="KW-1185">Reference proteome</keyword>
<evidence type="ECO:0000256" key="5">
    <source>
        <dbReference type="ARBA" id="ARBA00023242"/>
    </source>
</evidence>
<keyword evidence="4" id="KW-0067">ATP-binding</keyword>
<proteinExistence type="predicted"/>
<name>A0A4P9WHZ8_9FUNG</name>
<comment type="subcellular location">
    <subcellularLocation>
        <location evidence="1">Nucleus</location>
    </subcellularLocation>
</comment>
<evidence type="ECO:0000259" key="6">
    <source>
        <dbReference type="PROSITE" id="PS51192"/>
    </source>
</evidence>
<dbReference type="Proteomes" id="UP000269721">
    <property type="component" value="Unassembled WGS sequence"/>
</dbReference>
<dbReference type="GO" id="GO:0005524">
    <property type="term" value="F:ATP binding"/>
    <property type="evidence" value="ECO:0007669"/>
    <property type="project" value="InterPro"/>
</dbReference>
<keyword evidence="2" id="KW-0547">Nucleotide-binding</keyword>
<reference evidence="8" key="1">
    <citation type="journal article" date="2018" name="Nat. Microbiol.">
        <title>Leveraging single-cell genomics to expand the fungal tree of life.</title>
        <authorList>
            <person name="Ahrendt S.R."/>
            <person name="Quandt C.A."/>
            <person name="Ciobanu D."/>
            <person name="Clum A."/>
            <person name="Salamov A."/>
            <person name="Andreopoulos B."/>
            <person name="Cheng J.F."/>
            <person name="Woyke T."/>
            <person name="Pelin A."/>
            <person name="Henrissat B."/>
            <person name="Reynolds N.K."/>
            <person name="Benny G.L."/>
            <person name="Smith M.E."/>
            <person name="James T.Y."/>
            <person name="Grigoriev I.V."/>
        </authorList>
    </citation>
    <scope>NUCLEOTIDE SEQUENCE [LARGE SCALE GENOMIC DNA]</scope>
</reference>
<sequence>MSTLAAFAIRWSISPVFLPGRGFSALPSVVQFLAGVTPPTPKRPHALSAPGSSDMHSIPASLNRYLRDYQREGAQFLYELYIQKKGGLLCDDMGLGKTVQVIAFLSAIFKKTGIPSDMGTRKQFLRSGNDPDDESCLRVLIVAPSSVVYNWEREFATWGYFNVGIYHGAKKEVVLKKAVKGTCEVVITSFDTCRNNSVAIDEIPWTMMIIDEVHKLKEDSAQITQCMKAFHVKRRYGLTGTAIQNKYKELWCLLDWCNKGCVGSAKEFEKEISMALKRGQAFGATKAELALARVVFCPLTATQLQVYENLLTSPNFDLLIRKDDPCDCEEAKGDPNPPLRGECCYVTNAIGTHWKHLVLPNLVALQKVSNHLALIMPSPDEDKEKRL</sequence>
<dbReference type="EMBL" id="KZ994663">
    <property type="protein sequence ID" value="RKO92374.1"/>
    <property type="molecule type" value="Genomic_DNA"/>
</dbReference>
<dbReference type="GO" id="GO:0005634">
    <property type="term" value="C:nucleus"/>
    <property type="evidence" value="ECO:0007669"/>
    <property type="project" value="UniProtKB-SubCell"/>
</dbReference>
<dbReference type="InterPro" id="IPR014001">
    <property type="entry name" value="Helicase_ATP-bd"/>
</dbReference>
<keyword evidence="5" id="KW-0539">Nucleus</keyword>
<evidence type="ECO:0000313" key="7">
    <source>
        <dbReference type="EMBL" id="RKO92374.1"/>
    </source>
</evidence>
<evidence type="ECO:0000256" key="3">
    <source>
        <dbReference type="ARBA" id="ARBA00022801"/>
    </source>
</evidence>
<evidence type="ECO:0000256" key="2">
    <source>
        <dbReference type="ARBA" id="ARBA00022741"/>
    </source>
</evidence>
<evidence type="ECO:0000256" key="4">
    <source>
        <dbReference type="ARBA" id="ARBA00022840"/>
    </source>
</evidence>
<dbReference type="AlphaFoldDB" id="A0A4P9WHZ8"/>
<dbReference type="PROSITE" id="PS51192">
    <property type="entry name" value="HELICASE_ATP_BIND_1"/>
    <property type="match status" value="1"/>
</dbReference>
<feature type="non-terminal residue" evidence="7">
    <location>
        <position position="387"/>
    </location>
</feature>
<protein>
    <submittedName>
        <fullName evidence="7">P-loop containing nucleoside triphosphate hydrolase protein</fullName>
    </submittedName>
</protein>
<dbReference type="GO" id="GO:0016787">
    <property type="term" value="F:hydrolase activity"/>
    <property type="evidence" value="ECO:0007669"/>
    <property type="project" value="UniProtKB-KW"/>
</dbReference>
<dbReference type="FunFam" id="3.40.50.10810:FF:000019">
    <property type="entry name" value="DNA excision repair protein ERCC-6-like 2 isoform X1"/>
    <property type="match status" value="1"/>
</dbReference>
<evidence type="ECO:0000256" key="1">
    <source>
        <dbReference type="ARBA" id="ARBA00004123"/>
    </source>
</evidence>
<dbReference type="SMART" id="SM00487">
    <property type="entry name" value="DEXDc"/>
    <property type="match status" value="1"/>
</dbReference>
<dbReference type="Gene3D" id="3.40.50.10810">
    <property type="entry name" value="Tandem AAA-ATPase domain"/>
    <property type="match status" value="1"/>
</dbReference>
<dbReference type="PANTHER" id="PTHR45629">
    <property type="entry name" value="SNF2/RAD54 FAMILY MEMBER"/>
    <property type="match status" value="1"/>
</dbReference>
<gene>
    <name evidence="7" type="ORF">BDK51DRAFT_25737</name>
</gene>
<organism evidence="7 8">
    <name type="scientific">Blyttiomyces helicus</name>
    <dbReference type="NCBI Taxonomy" id="388810"/>
    <lineage>
        <taxon>Eukaryota</taxon>
        <taxon>Fungi</taxon>
        <taxon>Fungi incertae sedis</taxon>
        <taxon>Chytridiomycota</taxon>
        <taxon>Chytridiomycota incertae sedis</taxon>
        <taxon>Chytridiomycetes</taxon>
        <taxon>Chytridiomycetes incertae sedis</taxon>
        <taxon>Blyttiomyces</taxon>
    </lineage>
</organism>
<dbReference type="SUPFAM" id="SSF52540">
    <property type="entry name" value="P-loop containing nucleoside triphosphate hydrolases"/>
    <property type="match status" value="1"/>
</dbReference>
<feature type="domain" description="Helicase ATP-binding" evidence="6">
    <location>
        <begin position="78"/>
        <end position="260"/>
    </location>
</feature>
<dbReference type="PANTHER" id="PTHR45629:SF7">
    <property type="entry name" value="DNA EXCISION REPAIR PROTEIN ERCC-6-RELATED"/>
    <property type="match status" value="1"/>
</dbReference>
<evidence type="ECO:0000313" key="8">
    <source>
        <dbReference type="Proteomes" id="UP000269721"/>
    </source>
</evidence>
<dbReference type="InterPro" id="IPR027417">
    <property type="entry name" value="P-loop_NTPase"/>
</dbReference>
<dbReference type="OrthoDB" id="413460at2759"/>
<dbReference type="InterPro" id="IPR000330">
    <property type="entry name" value="SNF2_N"/>
</dbReference>
<keyword evidence="3 7" id="KW-0378">Hydrolase</keyword>
<dbReference type="InterPro" id="IPR050496">
    <property type="entry name" value="SNF2_RAD54_helicase_repair"/>
</dbReference>
<accession>A0A4P9WHZ8</accession>